<dbReference type="GO" id="GO:0005096">
    <property type="term" value="F:GTPase activator activity"/>
    <property type="evidence" value="ECO:0007669"/>
    <property type="project" value="InterPro"/>
</dbReference>
<evidence type="ECO:0000259" key="1">
    <source>
        <dbReference type="Pfam" id="PF20412"/>
    </source>
</evidence>
<dbReference type="PANTHER" id="PTHR21344:SF1">
    <property type="entry name" value="RAL GTPASE-ACTIVATING PROTEIN SUBUNIT BETA"/>
    <property type="match status" value="1"/>
</dbReference>
<evidence type="ECO:0000313" key="3">
    <source>
        <dbReference type="Proteomes" id="UP001230188"/>
    </source>
</evidence>
<dbReference type="InterPro" id="IPR039930">
    <property type="entry name" value="RALGAPB"/>
</dbReference>
<feature type="domain" description="Ral GTPase-activating protein subunit alpha/beta N-terminal" evidence="1">
    <location>
        <begin position="137"/>
        <end position="244"/>
    </location>
</feature>
<dbReference type="Proteomes" id="UP001230188">
    <property type="component" value="Unassembled WGS sequence"/>
</dbReference>
<accession>A0AAD7U9W8</accession>
<dbReference type="Pfam" id="PF20412">
    <property type="entry name" value="RALGAPB_N"/>
    <property type="match status" value="1"/>
</dbReference>
<name>A0AAD7U9W8_9STRA</name>
<protein>
    <recommendedName>
        <fullName evidence="1">Ral GTPase-activating protein subunit alpha/beta N-terminal domain-containing protein</fullName>
    </recommendedName>
</protein>
<comment type="caution">
    <text evidence="2">The sequence shown here is derived from an EMBL/GenBank/DDBJ whole genome shotgun (WGS) entry which is preliminary data.</text>
</comment>
<dbReference type="PANTHER" id="PTHR21344">
    <property type="entry name" value="RAL GTPASE-ACTIVATING PROTEIN SUBUNIT BETA"/>
    <property type="match status" value="1"/>
</dbReference>
<reference evidence="2" key="1">
    <citation type="submission" date="2023-01" db="EMBL/GenBank/DDBJ databases">
        <title>Metagenome sequencing of chrysophaentin producing Chrysophaeum taylorii.</title>
        <authorList>
            <person name="Davison J."/>
            <person name="Bewley C."/>
        </authorList>
    </citation>
    <scope>NUCLEOTIDE SEQUENCE</scope>
    <source>
        <strain evidence="2">NIES-1699</strain>
    </source>
</reference>
<dbReference type="InterPro" id="IPR046859">
    <property type="entry name" value="RGPA/RALGAPB_N"/>
</dbReference>
<dbReference type="EMBL" id="JAQMWT010000531">
    <property type="protein sequence ID" value="KAJ8600067.1"/>
    <property type="molecule type" value="Genomic_DNA"/>
</dbReference>
<sequence length="1023" mass="109246">MPDDDDDELRGLLLVAQGEEVMQCAGVLAAYPLAARLSVCSTLLETLVAHAEDDKLTSSDRHVEFALEIVGDALSLPLAEPGVVDIADRALFVTLRWLARKTLSTRFELRLVLRLTKLFARQEEPKHRHHHKHVDDRRRLCLAAVDALRNYASCERRGPGASRVLARALVGCADQVLSHDDDPLGNAIGGVLFGTVVHVSLRALADDRVPDVEAWDFLSRRCRAAWALRAAVVDEWGRIVRRLSLAVFSAAHENDAKTYVFRATFYGQTEKNDVEDARWTEACLDDLFPASVVEGTTTPSPPSEPPHRATKTNDLALSIEALRFAWRRTLALLGNPNRLPIFPASPHHHHHHHRPRLLRAAGVRCVAEVAETTLGRPARAIRVCDEYDDRVRAAYRATPDAVLDLFGEYLFDAALSRPSRGGGGGGYCDESRCCALAVVGRCASTGPLARHHASRARLAISAALRGSDATLASKATALLFARDAITGESAALEGARAILNAAAHAAREVICARDDDLANAVPLGRLRFSCAKLLAAVFSINAGLEEPQEEECVVALAALGEAIATETDNPGILLRAAGFALRCDAEKAVPLCLACLSRWGPGSESPPAVKLAALALVEDAASVAPAKTVDIADAALPGARDCCRDFFLRGADEIVAYAAARCIERWTARAAAALCGATRRAVLDAGLLAVSSSSRGDVVALCCAAAFARALGASPPPFSSMLGDDDLARRLFGATARAPQRYARGSASILSILSAPGATEFVVATRDAVGRRAWTFRSDETGGGDAHGLAAGLGLFAPGAWESGARSLLNSEMLEKRLAELDALDRETYALRLRCDAPSADFDAFESALLDGGDLVLEGADPGGSISIPHQRRVFVVWNASLERWRNVKLPDNGSCCATIVVEPLLRSDLFRVALDHPDNAPFRCKEPTPDDDAAFLLGPLLDGAVVAAKDLAPLVRATAVAACEASLAHARLSRLANVASIKSTRQRRAEAIAAIVRTHLDPRFPASLLEPPSGCSSPPPLY</sequence>
<keyword evidence="3" id="KW-1185">Reference proteome</keyword>
<proteinExistence type="predicted"/>
<organism evidence="2 3">
    <name type="scientific">Chrysophaeum taylorii</name>
    <dbReference type="NCBI Taxonomy" id="2483200"/>
    <lineage>
        <taxon>Eukaryota</taxon>
        <taxon>Sar</taxon>
        <taxon>Stramenopiles</taxon>
        <taxon>Ochrophyta</taxon>
        <taxon>Pelagophyceae</taxon>
        <taxon>Pelagomonadales</taxon>
        <taxon>Pelagomonadaceae</taxon>
        <taxon>Chrysophaeum</taxon>
    </lineage>
</organism>
<dbReference type="AlphaFoldDB" id="A0AAD7U9W8"/>
<gene>
    <name evidence="2" type="ORF">CTAYLR_001870</name>
</gene>
<evidence type="ECO:0000313" key="2">
    <source>
        <dbReference type="EMBL" id="KAJ8600067.1"/>
    </source>
</evidence>